<organism evidence="2 3">
    <name type="scientific">Acrobeloides nanus</name>
    <dbReference type="NCBI Taxonomy" id="290746"/>
    <lineage>
        <taxon>Eukaryota</taxon>
        <taxon>Metazoa</taxon>
        <taxon>Ecdysozoa</taxon>
        <taxon>Nematoda</taxon>
        <taxon>Chromadorea</taxon>
        <taxon>Rhabditida</taxon>
        <taxon>Tylenchina</taxon>
        <taxon>Cephalobomorpha</taxon>
        <taxon>Cephaloboidea</taxon>
        <taxon>Cephalobidae</taxon>
        <taxon>Acrobeloides</taxon>
    </lineage>
</organism>
<evidence type="ECO:0000256" key="1">
    <source>
        <dbReference type="SAM" id="Phobius"/>
    </source>
</evidence>
<evidence type="ECO:0000313" key="3">
    <source>
        <dbReference type="WBParaSite" id="ACRNAN_scaffold5935.g33000.t1"/>
    </source>
</evidence>
<feature type="transmembrane region" description="Helical" evidence="1">
    <location>
        <begin position="99"/>
        <end position="121"/>
    </location>
</feature>
<reference evidence="3" key="1">
    <citation type="submission" date="2022-11" db="UniProtKB">
        <authorList>
            <consortium name="WormBaseParasite"/>
        </authorList>
    </citation>
    <scope>IDENTIFICATION</scope>
</reference>
<accession>A0A914E7E7</accession>
<dbReference type="WBParaSite" id="ACRNAN_scaffold5935.g33000.t1">
    <property type="protein sequence ID" value="ACRNAN_scaffold5935.g33000.t1"/>
    <property type="gene ID" value="ACRNAN_scaffold5935.g33000"/>
</dbReference>
<keyword evidence="1" id="KW-0812">Transmembrane</keyword>
<keyword evidence="1" id="KW-0472">Membrane</keyword>
<protein>
    <submittedName>
        <fullName evidence="3">Uncharacterized protein</fullName>
    </submittedName>
</protein>
<feature type="transmembrane region" description="Helical" evidence="1">
    <location>
        <begin position="58"/>
        <end position="78"/>
    </location>
</feature>
<dbReference type="AlphaFoldDB" id="A0A914E7E7"/>
<proteinExistence type="predicted"/>
<keyword evidence="1" id="KW-1133">Transmembrane helix</keyword>
<evidence type="ECO:0000313" key="2">
    <source>
        <dbReference type="Proteomes" id="UP000887540"/>
    </source>
</evidence>
<dbReference type="Proteomes" id="UP000887540">
    <property type="component" value="Unplaced"/>
</dbReference>
<keyword evidence="2" id="KW-1185">Reference proteome</keyword>
<sequence>MREYRKYMIWNSSQAFTTIIALNIAELVSIFPCPAALITGPARYFETYFGLPAEWVEISLFLGNTVAYTYISMVMFLYRHQQLSDGWLKCYMEQNRYALPGNAIGMAVGMILIVTSLIGYVNGSDVMKGIFSSVIEKTTDVQNVTVIGFLVELLIHPLLDAIIEDHGYGEKTRHSLCLELPDHYNQICKQVGKNVSNAPTSLSRCKTWYTIVGFLLEADATTDEDVKQLKDFITSITAPCNDQIHGQVEFLAPNGDFIKEYFSPCNLNNNGCAQNISNLTKDQITFVDAEDVKKFGPKMGLALLFHGEAIKAADAVVLYVFGKLSSYDNSTEAMQHLIGAINDYGYGATSYLKEVEIIVRVIVLDVPQGQNIYDIIPSYVFDIADGWDYLIPVPHGENLTSSKYVDQLTVCV</sequence>
<feature type="transmembrane region" description="Helical" evidence="1">
    <location>
        <begin position="20"/>
        <end position="38"/>
    </location>
</feature>
<name>A0A914E7E7_9BILA</name>